<feature type="transmembrane region" description="Helical" evidence="1">
    <location>
        <begin position="52"/>
        <end position="72"/>
    </location>
</feature>
<evidence type="ECO:0000256" key="1">
    <source>
        <dbReference type="SAM" id="Phobius"/>
    </source>
</evidence>
<protein>
    <recommendedName>
        <fullName evidence="3">Holin</fullName>
    </recommendedName>
</protein>
<evidence type="ECO:0008006" key="3">
    <source>
        <dbReference type="Google" id="ProtNLM"/>
    </source>
</evidence>
<dbReference type="EMBL" id="LR796755">
    <property type="protein sequence ID" value="CAB4163254.1"/>
    <property type="molecule type" value="Genomic_DNA"/>
</dbReference>
<accession>A0A6J5P6V8</accession>
<keyword evidence="1" id="KW-0812">Transmembrane</keyword>
<proteinExistence type="predicted"/>
<name>A0A6J5P6V8_9CAUD</name>
<keyword evidence="1" id="KW-0472">Membrane</keyword>
<gene>
    <name evidence="2" type="ORF">UFOVP800_14</name>
</gene>
<evidence type="ECO:0000313" key="2">
    <source>
        <dbReference type="EMBL" id="CAB4163254.1"/>
    </source>
</evidence>
<sequence length="84" mass="8962">MKRLSNSEIKARLILIVGIALAVAFLGSTAALLYGLLFVVQPLDVSPNDESAWSLLSPMMLFLTGALSGILASNGLKDKEQKDD</sequence>
<feature type="transmembrane region" description="Helical" evidence="1">
    <location>
        <begin position="12"/>
        <end position="40"/>
    </location>
</feature>
<reference evidence="2" key="1">
    <citation type="submission" date="2020-04" db="EMBL/GenBank/DDBJ databases">
        <authorList>
            <person name="Chiriac C."/>
            <person name="Salcher M."/>
            <person name="Ghai R."/>
            <person name="Kavagutti S V."/>
        </authorList>
    </citation>
    <scope>NUCLEOTIDE SEQUENCE</scope>
</reference>
<organism evidence="2">
    <name type="scientific">uncultured Caudovirales phage</name>
    <dbReference type="NCBI Taxonomy" id="2100421"/>
    <lineage>
        <taxon>Viruses</taxon>
        <taxon>Duplodnaviria</taxon>
        <taxon>Heunggongvirae</taxon>
        <taxon>Uroviricota</taxon>
        <taxon>Caudoviricetes</taxon>
        <taxon>Peduoviridae</taxon>
        <taxon>Maltschvirus</taxon>
        <taxon>Maltschvirus maltsch</taxon>
    </lineage>
</organism>
<keyword evidence="1" id="KW-1133">Transmembrane helix</keyword>